<dbReference type="Proteomes" id="UP000288716">
    <property type="component" value="Unassembled WGS sequence"/>
</dbReference>
<dbReference type="SUPFAM" id="SSF47459">
    <property type="entry name" value="HLH, helix-loop-helix DNA-binding domain"/>
    <property type="match status" value="1"/>
</dbReference>
<organism evidence="15 16">
    <name type="scientific">Leptotrombidium deliense</name>
    <dbReference type="NCBI Taxonomy" id="299467"/>
    <lineage>
        <taxon>Eukaryota</taxon>
        <taxon>Metazoa</taxon>
        <taxon>Ecdysozoa</taxon>
        <taxon>Arthropoda</taxon>
        <taxon>Chelicerata</taxon>
        <taxon>Arachnida</taxon>
        <taxon>Acari</taxon>
        <taxon>Acariformes</taxon>
        <taxon>Trombidiformes</taxon>
        <taxon>Prostigmata</taxon>
        <taxon>Anystina</taxon>
        <taxon>Parasitengona</taxon>
        <taxon>Trombiculoidea</taxon>
        <taxon>Trombiculidae</taxon>
        <taxon>Leptotrombidium</taxon>
    </lineage>
</organism>
<evidence type="ECO:0000313" key="16">
    <source>
        <dbReference type="Proteomes" id="UP000288716"/>
    </source>
</evidence>
<feature type="compositionally biased region" description="Basic and acidic residues" evidence="12">
    <location>
        <begin position="270"/>
        <end position="289"/>
    </location>
</feature>
<evidence type="ECO:0000256" key="8">
    <source>
        <dbReference type="ARBA" id="ARBA00023136"/>
    </source>
</evidence>
<keyword evidence="6" id="KW-0805">Transcription regulation</keyword>
<keyword evidence="4" id="KW-0256">Endoplasmic reticulum</keyword>
<dbReference type="GO" id="GO:0000978">
    <property type="term" value="F:RNA polymerase II cis-regulatory region sequence-specific DNA binding"/>
    <property type="evidence" value="ECO:0007669"/>
    <property type="project" value="TreeGrafter"/>
</dbReference>
<evidence type="ECO:0000256" key="12">
    <source>
        <dbReference type="SAM" id="MobiDB-lite"/>
    </source>
</evidence>
<dbReference type="SMART" id="SM00353">
    <property type="entry name" value="HLH"/>
    <property type="match status" value="1"/>
</dbReference>
<name>A0A443SBH6_9ACAR</name>
<evidence type="ECO:0000313" key="15">
    <source>
        <dbReference type="EMBL" id="RWS24893.1"/>
    </source>
</evidence>
<evidence type="ECO:0000256" key="6">
    <source>
        <dbReference type="ARBA" id="ARBA00023015"/>
    </source>
</evidence>
<feature type="transmembrane region" description="Helical" evidence="13">
    <location>
        <begin position="540"/>
        <end position="561"/>
    </location>
</feature>
<keyword evidence="5 13" id="KW-1133">Transmembrane helix</keyword>
<feature type="transmembrane region" description="Helical" evidence="13">
    <location>
        <begin position="409"/>
        <end position="428"/>
    </location>
</feature>
<evidence type="ECO:0000256" key="11">
    <source>
        <dbReference type="SAM" id="Coils"/>
    </source>
</evidence>
<evidence type="ECO:0000256" key="4">
    <source>
        <dbReference type="ARBA" id="ARBA00022824"/>
    </source>
</evidence>
<feature type="non-terminal residue" evidence="15">
    <location>
        <position position="702"/>
    </location>
</feature>
<evidence type="ECO:0000256" key="10">
    <source>
        <dbReference type="ARBA" id="ARBA00023242"/>
    </source>
</evidence>
<dbReference type="STRING" id="299467.A0A443SBH6"/>
<dbReference type="InterPro" id="IPR011598">
    <property type="entry name" value="bHLH_dom"/>
</dbReference>
<sequence>MDSNSLPLDSSSLIYPYSNEVFVNSAMNQVMDDEFDDLLQHIGCSDLLNFENPDLNLLNVACNANDNNDLPPSKVVSDQSMFESHFDALNESTDVKPTLENLSIQRQQQSVQSLSSDTFLNRGTAISHVTAMSTNEVTNQKVQFVRPIVQQANQQTATTVPVNINDLLTLLQEQQQQKQQLLLQQKVQEALIQQITGNIQTPVATLAPMTVSVVRPTPTILTTAPIILQKPQEHADKVPISRLAPSTVPTFTASVKREASSPPSSANENTKPEKAPPEKKSAHNAIERRYRSSINDKIVELKNMVVGTDAKLNKSAVLRKAIEYIHYLQSTNAKLKQENMALKLAASGINSPGIKVQLISPKSNGASDVNSLNSECSSVASSPDQSGVFSSSEPGSPVYLASDGSRMMLCVFVLGILAFNPFGSLITMSDSSSTAFNYGSDHKSRSILNIFSSENGSSWKDVISLSWTSAIMWLLNFIICFYLLKRALKSISTSTGSQQKYFNYLIQANSDLKANNLKSAQMNYEKTIELMRRSSLPKTFASKAIAFMWQLLRFWLFFFYVGKWILGKRSSDDESTSKILCFVYCRLNAIDLILNQGKRSLSGYVYSLSAINEAFLIENEKGYSVSSYILAALRFKTQSNLMARYFLRKAASYTQNDETTHYLLNAVGKKFFNKPHVDWNYSLDKASIFVKAPTANNDPFVF</sequence>
<accession>A0A443SBH6</accession>
<evidence type="ECO:0000256" key="5">
    <source>
        <dbReference type="ARBA" id="ARBA00022989"/>
    </source>
</evidence>
<keyword evidence="16" id="KW-1185">Reference proteome</keyword>
<feature type="coiled-coil region" evidence="11">
    <location>
        <begin position="164"/>
        <end position="191"/>
    </location>
</feature>
<dbReference type="GO" id="GO:0046983">
    <property type="term" value="F:protein dimerization activity"/>
    <property type="evidence" value="ECO:0007669"/>
    <property type="project" value="InterPro"/>
</dbReference>
<comment type="subcellular location">
    <subcellularLocation>
        <location evidence="2">Endoplasmic reticulum membrane</location>
        <topology evidence="2">Multi-pass membrane protein</topology>
    </subcellularLocation>
    <subcellularLocation>
        <location evidence="1">Nucleus</location>
    </subcellularLocation>
</comment>
<dbReference type="Pfam" id="PF00010">
    <property type="entry name" value="HLH"/>
    <property type="match status" value="1"/>
</dbReference>
<dbReference type="AlphaFoldDB" id="A0A443SBH6"/>
<feature type="transmembrane region" description="Helical" evidence="13">
    <location>
        <begin position="462"/>
        <end position="484"/>
    </location>
</feature>
<feature type="domain" description="BHLH" evidence="14">
    <location>
        <begin position="278"/>
        <end position="328"/>
    </location>
</feature>
<dbReference type="InterPro" id="IPR036638">
    <property type="entry name" value="HLH_DNA-bd_sf"/>
</dbReference>
<dbReference type="PROSITE" id="PS50888">
    <property type="entry name" value="BHLH"/>
    <property type="match status" value="1"/>
</dbReference>
<dbReference type="GO" id="GO:0000981">
    <property type="term" value="F:DNA-binding transcription factor activity, RNA polymerase II-specific"/>
    <property type="evidence" value="ECO:0007669"/>
    <property type="project" value="TreeGrafter"/>
</dbReference>
<dbReference type="Gene3D" id="4.10.280.10">
    <property type="entry name" value="Helix-loop-helix DNA-binding domain"/>
    <property type="match status" value="1"/>
</dbReference>
<comment type="caution">
    <text evidence="15">The sequence shown here is derived from an EMBL/GenBank/DDBJ whole genome shotgun (WGS) entry which is preliminary data.</text>
</comment>
<dbReference type="GO" id="GO:0005789">
    <property type="term" value="C:endoplasmic reticulum membrane"/>
    <property type="evidence" value="ECO:0007669"/>
    <property type="project" value="UniProtKB-SubCell"/>
</dbReference>
<keyword evidence="10" id="KW-0539">Nucleus</keyword>
<evidence type="ECO:0000256" key="1">
    <source>
        <dbReference type="ARBA" id="ARBA00004123"/>
    </source>
</evidence>
<proteinExistence type="predicted"/>
<keyword evidence="9" id="KW-0804">Transcription</keyword>
<evidence type="ECO:0000256" key="2">
    <source>
        <dbReference type="ARBA" id="ARBA00004477"/>
    </source>
</evidence>
<evidence type="ECO:0000256" key="9">
    <source>
        <dbReference type="ARBA" id="ARBA00023163"/>
    </source>
</evidence>
<gene>
    <name evidence="15" type="ORF">B4U80_10822</name>
</gene>
<evidence type="ECO:0000259" key="14">
    <source>
        <dbReference type="PROSITE" id="PS50888"/>
    </source>
</evidence>
<dbReference type="VEuPathDB" id="VectorBase:LDEU007145"/>
<dbReference type="PANTHER" id="PTHR46062">
    <property type="entry name" value="STEROL REGULATORY ELEMENT-BINDING PROTEIN"/>
    <property type="match status" value="1"/>
</dbReference>
<feature type="region of interest" description="Disordered" evidence="12">
    <location>
        <begin position="253"/>
        <end position="289"/>
    </location>
</feature>
<dbReference type="GO" id="GO:0005634">
    <property type="term" value="C:nucleus"/>
    <property type="evidence" value="ECO:0007669"/>
    <property type="project" value="UniProtKB-SubCell"/>
</dbReference>
<dbReference type="EMBL" id="NCKV01004291">
    <property type="protein sequence ID" value="RWS24893.1"/>
    <property type="molecule type" value="Genomic_DNA"/>
</dbReference>
<evidence type="ECO:0000256" key="7">
    <source>
        <dbReference type="ARBA" id="ARBA00023125"/>
    </source>
</evidence>
<evidence type="ECO:0000256" key="3">
    <source>
        <dbReference type="ARBA" id="ARBA00022692"/>
    </source>
</evidence>
<reference evidence="15 16" key="1">
    <citation type="journal article" date="2018" name="Gigascience">
        <title>Genomes of trombidid mites reveal novel predicted allergens and laterally-transferred genes associated with secondary metabolism.</title>
        <authorList>
            <person name="Dong X."/>
            <person name="Chaisiri K."/>
            <person name="Xia D."/>
            <person name="Armstrong S.D."/>
            <person name="Fang Y."/>
            <person name="Donnelly M.J."/>
            <person name="Kadowaki T."/>
            <person name="McGarry J.W."/>
            <person name="Darby A.C."/>
            <person name="Makepeace B.L."/>
        </authorList>
    </citation>
    <scope>NUCLEOTIDE SEQUENCE [LARGE SCALE GENOMIC DNA]</scope>
    <source>
        <strain evidence="15">UoL-UT</strain>
    </source>
</reference>
<evidence type="ECO:0000256" key="13">
    <source>
        <dbReference type="SAM" id="Phobius"/>
    </source>
</evidence>
<keyword evidence="11" id="KW-0175">Coiled coil</keyword>
<keyword evidence="8 13" id="KW-0472">Membrane</keyword>
<dbReference type="CDD" id="cd11394">
    <property type="entry name" value="bHLHzip_SREBP"/>
    <property type="match status" value="1"/>
</dbReference>
<keyword evidence="7" id="KW-0238">DNA-binding</keyword>
<protein>
    <submittedName>
        <fullName evidence="15">Sterol regulatory element-binding protein 1-like protein</fullName>
    </submittedName>
</protein>
<dbReference type="FunFam" id="4.10.280.10:FF:000098">
    <property type="entry name" value="Sterol regulatory element-binding protein"/>
    <property type="match status" value="1"/>
</dbReference>
<dbReference type="OrthoDB" id="2133190at2759"/>
<dbReference type="PANTHER" id="PTHR46062:SF1">
    <property type="entry name" value="LP12374P"/>
    <property type="match status" value="1"/>
</dbReference>
<keyword evidence="3 13" id="KW-0812">Transmembrane</keyword>